<dbReference type="KEGG" id="sfeu:IM697_26420"/>
<reference evidence="3 4" key="1">
    <citation type="submission" date="2020-10" db="EMBL/GenBank/DDBJ databases">
        <title>Streptomyces ferrugineus complate genome analysis.</title>
        <authorList>
            <person name="Anwar N."/>
        </authorList>
    </citation>
    <scope>NUCLEOTIDE SEQUENCE [LARGE SCALE GENOMIC DNA]</scope>
    <source>
        <strain evidence="3 4">CCTCC AA2014009</strain>
    </source>
</reference>
<feature type="transmembrane region" description="Helical" evidence="2">
    <location>
        <begin position="20"/>
        <end position="42"/>
    </location>
</feature>
<feature type="compositionally biased region" description="Gly residues" evidence="1">
    <location>
        <begin position="127"/>
        <end position="137"/>
    </location>
</feature>
<proteinExistence type="predicted"/>
<gene>
    <name evidence="3" type="ORF">IM697_26420</name>
</gene>
<evidence type="ECO:0000313" key="4">
    <source>
        <dbReference type="Proteomes" id="UP000594205"/>
    </source>
</evidence>
<evidence type="ECO:0000256" key="1">
    <source>
        <dbReference type="SAM" id="MobiDB-lite"/>
    </source>
</evidence>
<keyword evidence="4" id="KW-1185">Reference proteome</keyword>
<dbReference type="Proteomes" id="UP000594205">
    <property type="component" value="Chromosome"/>
</dbReference>
<accession>A0A7M2SBM5</accession>
<feature type="compositionally biased region" description="Basic residues" evidence="1">
    <location>
        <begin position="90"/>
        <end position="114"/>
    </location>
</feature>
<name>A0A7M2SBM5_9ACTN</name>
<evidence type="ECO:0000256" key="2">
    <source>
        <dbReference type="SAM" id="Phobius"/>
    </source>
</evidence>
<organism evidence="3 4">
    <name type="scientific">Streptomyces ferrugineus</name>
    <dbReference type="NCBI Taxonomy" id="1413221"/>
    <lineage>
        <taxon>Bacteria</taxon>
        <taxon>Bacillati</taxon>
        <taxon>Actinomycetota</taxon>
        <taxon>Actinomycetes</taxon>
        <taxon>Kitasatosporales</taxon>
        <taxon>Streptomycetaceae</taxon>
        <taxon>Streptomyces</taxon>
    </lineage>
</organism>
<feature type="compositionally biased region" description="Basic residues" evidence="1">
    <location>
        <begin position="145"/>
        <end position="155"/>
    </location>
</feature>
<dbReference type="EMBL" id="CP063373">
    <property type="protein sequence ID" value="QOV33724.1"/>
    <property type="molecule type" value="Genomic_DNA"/>
</dbReference>
<sequence length="163" mass="17312">MTALAVTRATLARVLGDRTALFFMVLLPVAIIVVIGVTVSGFDQFRVGLVPAAKAGPVARELTTDLQEAPGLRTRTYDATHDACAALPRAGRRGRGANGSRRGRAGRAVRHRTSARGALGQRRSLGGDLGVGRGGGARRTPAGRPLRRRRGRRFLRGQPPPHP</sequence>
<dbReference type="AlphaFoldDB" id="A0A7M2SBM5"/>
<dbReference type="RefSeq" id="WP_194038600.1">
    <property type="nucleotide sequence ID" value="NZ_CP063373.1"/>
</dbReference>
<evidence type="ECO:0000313" key="3">
    <source>
        <dbReference type="EMBL" id="QOV33724.1"/>
    </source>
</evidence>
<keyword evidence="2" id="KW-0472">Membrane</keyword>
<protein>
    <submittedName>
        <fullName evidence="3">Uncharacterized protein</fullName>
    </submittedName>
</protein>
<keyword evidence="2" id="KW-0812">Transmembrane</keyword>
<keyword evidence="2" id="KW-1133">Transmembrane helix</keyword>
<feature type="region of interest" description="Disordered" evidence="1">
    <location>
        <begin position="88"/>
        <end position="163"/>
    </location>
</feature>